<feature type="region of interest" description="Disordered" evidence="3">
    <location>
        <begin position="32"/>
        <end position="57"/>
    </location>
</feature>
<dbReference type="InterPro" id="IPR002104">
    <property type="entry name" value="Integrase_catalytic"/>
</dbReference>
<dbReference type="InterPro" id="IPR011010">
    <property type="entry name" value="DNA_brk_join_enz"/>
</dbReference>
<comment type="caution">
    <text evidence="5">The sequence shown here is derived from an EMBL/GenBank/DDBJ whole genome shotgun (WGS) entry which is preliminary data.</text>
</comment>
<dbReference type="InterPro" id="IPR013762">
    <property type="entry name" value="Integrase-like_cat_sf"/>
</dbReference>
<name>A0ABW0EZJ7_9HYPH</name>
<evidence type="ECO:0000256" key="1">
    <source>
        <dbReference type="ARBA" id="ARBA00022908"/>
    </source>
</evidence>
<dbReference type="RefSeq" id="WP_158446385.1">
    <property type="nucleotide sequence ID" value="NZ_JAOAOS010000001.1"/>
</dbReference>
<evidence type="ECO:0000313" key="6">
    <source>
        <dbReference type="Proteomes" id="UP001595976"/>
    </source>
</evidence>
<dbReference type="PANTHER" id="PTHR30349">
    <property type="entry name" value="PHAGE INTEGRASE-RELATED"/>
    <property type="match status" value="1"/>
</dbReference>
<keyword evidence="1" id="KW-0229">DNA integration</keyword>
<keyword evidence="2" id="KW-0233">DNA recombination</keyword>
<dbReference type="PROSITE" id="PS51898">
    <property type="entry name" value="TYR_RECOMBINASE"/>
    <property type="match status" value="1"/>
</dbReference>
<feature type="domain" description="Tyr recombinase" evidence="4">
    <location>
        <begin position="17"/>
        <end position="207"/>
    </location>
</feature>
<proteinExistence type="predicted"/>
<dbReference type="CDD" id="cd00796">
    <property type="entry name" value="INT_Rci_Hp1_C"/>
    <property type="match status" value="1"/>
</dbReference>
<evidence type="ECO:0000259" key="4">
    <source>
        <dbReference type="PROSITE" id="PS51898"/>
    </source>
</evidence>
<dbReference type="InterPro" id="IPR050090">
    <property type="entry name" value="Tyrosine_recombinase_XerCD"/>
</dbReference>
<dbReference type="Gene3D" id="1.10.443.10">
    <property type="entry name" value="Intergrase catalytic core"/>
    <property type="match status" value="1"/>
</dbReference>
<dbReference type="Proteomes" id="UP001595976">
    <property type="component" value="Unassembled WGS sequence"/>
</dbReference>
<organism evidence="5 6">
    <name type="scientific">Bosea minatitlanensis</name>
    <dbReference type="NCBI Taxonomy" id="128782"/>
    <lineage>
        <taxon>Bacteria</taxon>
        <taxon>Pseudomonadati</taxon>
        <taxon>Pseudomonadota</taxon>
        <taxon>Alphaproteobacteria</taxon>
        <taxon>Hyphomicrobiales</taxon>
        <taxon>Boseaceae</taxon>
        <taxon>Bosea</taxon>
    </lineage>
</organism>
<keyword evidence="6" id="KW-1185">Reference proteome</keyword>
<dbReference type="EMBL" id="JBHSLI010000001">
    <property type="protein sequence ID" value="MFC5291670.1"/>
    <property type="molecule type" value="Genomic_DNA"/>
</dbReference>
<evidence type="ECO:0000256" key="2">
    <source>
        <dbReference type="ARBA" id="ARBA00023172"/>
    </source>
</evidence>
<dbReference type="SUPFAM" id="SSF56349">
    <property type="entry name" value="DNA breaking-rejoining enzymes"/>
    <property type="match status" value="1"/>
</dbReference>
<dbReference type="PANTHER" id="PTHR30349:SF94">
    <property type="entry name" value="INTEGRASE_RECOMBINASE HI_1414-RELATED"/>
    <property type="match status" value="1"/>
</dbReference>
<dbReference type="Pfam" id="PF00589">
    <property type="entry name" value="Phage_integrase"/>
    <property type="match status" value="1"/>
</dbReference>
<sequence>MQVWKECRYAHNPQGLVLAGPGEPQDAALSAQLPDQGRGPRLGGREQGPSAARGSPGYTALSLDTGMRQGEVLSILFEDCLTNKATVWGKLAKSGRSRTVPLTARAQGIIARRFKAAGGDSEARRKAVFDGLNRWSVAHYWDRLSSTMKLQDDRDFVPHILRHEFCSRLADRGLNAAVIKELAGHSSLVVTQRYIRVGAQALVDAIASLEKSEAPQNAAWQAERGEHSELNA</sequence>
<evidence type="ECO:0000313" key="5">
    <source>
        <dbReference type="EMBL" id="MFC5291670.1"/>
    </source>
</evidence>
<reference evidence="6" key="1">
    <citation type="journal article" date="2019" name="Int. J. Syst. Evol. Microbiol.">
        <title>The Global Catalogue of Microorganisms (GCM) 10K type strain sequencing project: providing services to taxonomists for standard genome sequencing and annotation.</title>
        <authorList>
            <consortium name="The Broad Institute Genomics Platform"/>
            <consortium name="The Broad Institute Genome Sequencing Center for Infectious Disease"/>
            <person name="Wu L."/>
            <person name="Ma J."/>
        </authorList>
    </citation>
    <scope>NUCLEOTIDE SEQUENCE [LARGE SCALE GENOMIC DNA]</scope>
    <source>
        <strain evidence="6">CGMCC 1.15643</strain>
    </source>
</reference>
<gene>
    <name evidence="5" type="ORF">ACFPK2_01550</name>
</gene>
<protein>
    <submittedName>
        <fullName evidence="5">Site-specific integrase</fullName>
    </submittedName>
</protein>
<accession>A0ABW0EZJ7</accession>
<evidence type="ECO:0000256" key="3">
    <source>
        <dbReference type="SAM" id="MobiDB-lite"/>
    </source>
</evidence>